<reference evidence="2" key="1">
    <citation type="submission" date="2020-03" db="EMBL/GenBank/DDBJ databases">
        <title>Draft sequencing of Calidifontibacter sp. DB0510.</title>
        <authorList>
            <person name="Kim D.-U."/>
        </authorList>
    </citation>
    <scope>NUCLEOTIDE SEQUENCE</scope>
    <source>
        <strain evidence="2">DB0510</strain>
    </source>
</reference>
<comment type="caution">
    <text evidence="2">The sequence shown here is derived from an EMBL/GenBank/DDBJ whole genome shotgun (WGS) entry which is preliminary data.</text>
</comment>
<gene>
    <name evidence="2" type="ORF">G9U51_15180</name>
</gene>
<keyword evidence="1" id="KW-0812">Transmembrane</keyword>
<organism evidence="2 3">
    <name type="scientific">Metallococcus carri</name>
    <dbReference type="NCBI Taxonomy" id="1656884"/>
    <lineage>
        <taxon>Bacteria</taxon>
        <taxon>Bacillati</taxon>
        <taxon>Actinomycetota</taxon>
        <taxon>Actinomycetes</taxon>
        <taxon>Micrococcales</taxon>
        <taxon>Dermacoccaceae</taxon>
        <taxon>Metallococcus</taxon>
    </lineage>
</organism>
<dbReference type="RefSeq" id="WP_166198041.1">
    <property type="nucleotide sequence ID" value="NZ_JAAOIV010000012.1"/>
</dbReference>
<feature type="transmembrane region" description="Helical" evidence="1">
    <location>
        <begin position="144"/>
        <end position="163"/>
    </location>
</feature>
<keyword evidence="1" id="KW-0472">Membrane</keyword>
<feature type="transmembrane region" description="Helical" evidence="1">
    <location>
        <begin position="40"/>
        <end position="60"/>
    </location>
</feature>
<evidence type="ECO:0000313" key="2">
    <source>
        <dbReference type="EMBL" id="NHN57112.1"/>
    </source>
</evidence>
<sequence length="164" mass="17000">MTLLGVAVVSFGLGIAATVRWGHAILTSIGTSGLSDAMRTMLGWLPIGGFVILIGAIILWRASGGGRALTASVLQIAAGTFWAGAAFWFLPARGSGYQSFSARLEPAGPAFVRAATWMTYLGLPLLLMTIAGGVMLRAGAGRRWIPVLALAPPLLALAALLLLR</sequence>
<name>A0A967B319_9MICO</name>
<evidence type="ECO:0000256" key="1">
    <source>
        <dbReference type="SAM" id="Phobius"/>
    </source>
</evidence>
<keyword evidence="3" id="KW-1185">Reference proteome</keyword>
<accession>A0A967B319</accession>
<feature type="transmembrane region" description="Helical" evidence="1">
    <location>
        <begin position="72"/>
        <end position="90"/>
    </location>
</feature>
<evidence type="ECO:0000313" key="3">
    <source>
        <dbReference type="Proteomes" id="UP000744769"/>
    </source>
</evidence>
<protein>
    <submittedName>
        <fullName evidence="2">Uncharacterized protein</fullName>
    </submittedName>
</protein>
<dbReference type="Proteomes" id="UP000744769">
    <property type="component" value="Unassembled WGS sequence"/>
</dbReference>
<dbReference type="EMBL" id="JAAOIV010000012">
    <property type="protein sequence ID" value="NHN57112.1"/>
    <property type="molecule type" value="Genomic_DNA"/>
</dbReference>
<dbReference type="AlphaFoldDB" id="A0A967B319"/>
<proteinExistence type="predicted"/>
<keyword evidence="1" id="KW-1133">Transmembrane helix</keyword>
<feature type="transmembrane region" description="Helical" evidence="1">
    <location>
        <begin position="110"/>
        <end position="132"/>
    </location>
</feature>